<dbReference type="NCBIfam" id="TIGR00242">
    <property type="entry name" value="division/cell wall cluster transcriptional repressor MraZ"/>
    <property type="match status" value="1"/>
</dbReference>
<dbReference type="FunFam" id="3.40.1550.20:FF:000002">
    <property type="entry name" value="Transcriptional regulator MraZ"/>
    <property type="match status" value="1"/>
</dbReference>
<accession>A0A1I4GE83</accession>
<evidence type="ECO:0000313" key="10">
    <source>
        <dbReference type="Proteomes" id="UP000199006"/>
    </source>
</evidence>
<keyword evidence="2 7" id="KW-0963">Cytoplasm</keyword>
<dbReference type="RefSeq" id="WP_089859764.1">
    <property type="nucleotide sequence ID" value="NZ_FOTI01000006.1"/>
</dbReference>
<dbReference type="CDD" id="cd16321">
    <property type="entry name" value="MraZ_C"/>
    <property type="match status" value="1"/>
</dbReference>
<dbReference type="InterPro" id="IPR007159">
    <property type="entry name" value="SpoVT-AbrB_dom"/>
</dbReference>
<feature type="domain" description="SpoVT-AbrB" evidence="8">
    <location>
        <begin position="5"/>
        <end position="47"/>
    </location>
</feature>
<dbReference type="GO" id="GO:0009295">
    <property type="term" value="C:nucleoid"/>
    <property type="evidence" value="ECO:0007669"/>
    <property type="project" value="UniProtKB-SubCell"/>
</dbReference>
<keyword evidence="3" id="KW-0677">Repeat</keyword>
<dbReference type="CDD" id="cd16320">
    <property type="entry name" value="MraZ_N"/>
    <property type="match status" value="1"/>
</dbReference>
<gene>
    <name evidence="7" type="primary">mraZ</name>
    <name evidence="9" type="ORF">SAMN02983006_00708</name>
</gene>
<comment type="subunit">
    <text evidence="7">Forms oligomers.</text>
</comment>
<dbReference type="STRING" id="29563.SAMN02983006_00708"/>
<dbReference type="GO" id="GO:2000143">
    <property type="term" value="P:negative regulation of DNA-templated transcription initiation"/>
    <property type="evidence" value="ECO:0007669"/>
    <property type="project" value="TreeGrafter"/>
</dbReference>
<dbReference type="AlphaFoldDB" id="A0A1I4GE83"/>
<dbReference type="Proteomes" id="UP000199006">
    <property type="component" value="Unassembled WGS sequence"/>
</dbReference>
<feature type="domain" description="SpoVT-AbrB" evidence="8">
    <location>
        <begin position="76"/>
        <end position="119"/>
    </location>
</feature>
<dbReference type="InterPro" id="IPR003444">
    <property type="entry name" value="MraZ"/>
</dbReference>
<dbReference type="OrthoDB" id="9807753at2"/>
<proteinExistence type="inferred from homology"/>
<dbReference type="HAMAP" id="MF_01008">
    <property type="entry name" value="MraZ"/>
    <property type="match status" value="1"/>
</dbReference>
<dbReference type="InterPro" id="IPR035644">
    <property type="entry name" value="MraZ_C"/>
</dbReference>
<dbReference type="Pfam" id="PF02381">
    <property type="entry name" value="MraZ"/>
    <property type="match status" value="2"/>
</dbReference>
<dbReference type="PROSITE" id="PS51740">
    <property type="entry name" value="SPOVT_ABRB"/>
    <property type="match status" value="2"/>
</dbReference>
<keyword evidence="4 7" id="KW-0805">Transcription regulation</keyword>
<organism evidence="9 10">
    <name type="scientific">Halanaerobium salsuginis</name>
    <dbReference type="NCBI Taxonomy" id="29563"/>
    <lineage>
        <taxon>Bacteria</taxon>
        <taxon>Bacillati</taxon>
        <taxon>Bacillota</taxon>
        <taxon>Clostridia</taxon>
        <taxon>Halanaerobiales</taxon>
        <taxon>Halanaerobiaceae</taxon>
        <taxon>Halanaerobium</taxon>
    </lineage>
</organism>
<dbReference type="GO" id="GO:0000976">
    <property type="term" value="F:transcription cis-regulatory region binding"/>
    <property type="evidence" value="ECO:0007669"/>
    <property type="project" value="TreeGrafter"/>
</dbReference>
<dbReference type="PANTHER" id="PTHR34701:SF1">
    <property type="entry name" value="TRANSCRIPTIONAL REGULATOR MRAZ"/>
    <property type="match status" value="1"/>
</dbReference>
<dbReference type="Gene3D" id="3.40.1550.20">
    <property type="entry name" value="Transcriptional regulator MraZ domain"/>
    <property type="match status" value="1"/>
</dbReference>
<dbReference type="InterPro" id="IPR020603">
    <property type="entry name" value="MraZ_dom"/>
</dbReference>
<evidence type="ECO:0000256" key="2">
    <source>
        <dbReference type="ARBA" id="ARBA00022490"/>
    </source>
</evidence>
<name>A0A1I4GE83_9FIRM</name>
<evidence type="ECO:0000256" key="1">
    <source>
        <dbReference type="ARBA" id="ARBA00013860"/>
    </source>
</evidence>
<protein>
    <recommendedName>
        <fullName evidence="1 7">Transcriptional regulator MraZ</fullName>
    </recommendedName>
</protein>
<dbReference type="GO" id="GO:0005737">
    <property type="term" value="C:cytoplasm"/>
    <property type="evidence" value="ECO:0007669"/>
    <property type="project" value="UniProtKB-UniRule"/>
</dbReference>
<evidence type="ECO:0000313" key="9">
    <source>
        <dbReference type="EMBL" id="SFL28348.1"/>
    </source>
</evidence>
<dbReference type="SUPFAM" id="SSF89447">
    <property type="entry name" value="AbrB/MazE/MraZ-like"/>
    <property type="match status" value="1"/>
</dbReference>
<comment type="similarity">
    <text evidence="7">Belongs to the MraZ family.</text>
</comment>
<evidence type="ECO:0000256" key="3">
    <source>
        <dbReference type="ARBA" id="ARBA00022737"/>
    </source>
</evidence>
<comment type="subcellular location">
    <subcellularLocation>
        <location evidence="7">Cytoplasm</location>
        <location evidence="7">Nucleoid</location>
    </subcellularLocation>
</comment>
<dbReference type="InterPro" id="IPR038619">
    <property type="entry name" value="MraZ_sf"/>
</dbReference>
<keyword evidence="10" id="KW-1185">Reference proteome</keyword>
<evidence type="ECO:0000256" key="6">
    <source>
        <dbReference type="ARBA" id="ARBA00023163"/>
    </source>
</evidence>
<dbReference type="GO" id="GO:0003700">
    <property type="term" value="F:DNA-binding transcription factor activity"/>
    <property type="evidence" value="ECO:0007669"/>
    <property type="project" value="UniProtKB-UniRule"/>
</dbReference>
<evidence type="ECO:0000256" key="5">
    <source>
        <dbReference type="ARBA" id="ARBA00023125"/>
    </source>
</evidence>
<evidence type="ECO:0000259" key="8">
    <source>
        <dbReference type="PROSITE" id="PS51740"/>
    </source>
</evidence>
<dbReference type="PANTHER" id="PTHR34701">
    <property type="entry name" value="TRANSCRIPTIONAL REGULATOR MRAZ"/>
    <property type="match status" value="1"/>
</dbReference>
<keyword evidence="6 7" id="KW-0804">Transcription</keyword>
<dbReference type="InterPro" id="IPR035642">
    <property type="entry name" value="MraZ_N"/>
</dbReference>
<reference evidence="9 10" key="1">
    <citation type="submission" date="2016-10" db="EMBL/GenBank/DDBJ databases">
        <authorList>
            <person name="de Groot N.N."/>
        </authorList>
    </citation>
    <scope>NUCLEOTIDE SEQUENCE [LARGE SCALE GENOMIC DNA]</scope>
    <source>
        <strain evidence="9 10">ATCC 51327</strain>
    </source>
</reference>
<dbReference type="InterPro" id="IPR037914">
    <property type="entry name" value="SpoVT-AbrB_sf"/>
</dbReference>
<sequence length="143" mass="16718">MFMGEYTHNMDKKGRLIIPAKIRDELEEKFVITRGLDNCLFLYPMPEWKKLEEKLTSLPMTSKNARNFVRFFFSGANECELDKQGRVSLPLNLRDFAQFEREIVIVGLANRLELWAKEKWDSYLGEVEGSYEDIADAMEELGI</sequence>
<keyword evidence="5 7" id="KW-0238">DNA-binding</keyword>
<evidence type="ECO:0000256" key="7">
    <source>
        <dbReference type="HAMAP-Rule" id="MF_01008"/>
    </source>
</evidence>
<dbReference type="EMBL" id="FOTI01000006">
    <property type="protein sequence ID" value="SFL28348.1"/>
    <property type="molecule type" value="Genomic_DNA"/>
</dbReference>
<evidence type="ECO:0000256" key="4">
    <source>
        <dbReference type="ARBA" id="ARBA00023015"/>
    </source>
</evidence>